<dbReference type="GO" id="GO:0016616">
    <property type="term" value="F:oxidoreductase activity, acting on the CH-OH group of donors, NAD or NADP as acceptor"/>
    <property type="evidence" value="ECO:0007669"/>
    <property type="project" value="TreeGrafter"/>
</dbReference>
<feature type="domain" description="3-hydroxyisobutyrate dehydrogenase-like NAD-binding" evidence="5">
    <location>
        <begin position="163"/>
        <end position="282"/>
    </location>
</feature>
<dbReference type="Gene3D" id="3.40.50.720">
    <property type="entry name" value="NAD(P)-binding Rossmann-like Domain"/>
    <property type="match status" value="1"/>
</dbReference>
<proteinExistence type="predicted"/>
<dbReference type="SUPFAM" id="SSF51735">
    <property type="entry name" value="NAD(P)-binding Rossmann-fold domains"/>
    <property type="match status" value="1"/>
</dbReference>
<keyword evidence="1" id="KW-0560">Oxidoreductase</keyword>
<dbReference type="InterPro" id="IPR029154">
    <property type="entry name" value="HIBADH-like_NADP-bd"/>
</dbReference>
<feature type="active site" evidence="3">
    <location>
        <position position="169"/>
    </location>
</feature>
<comment type="caution">
    <text evidence="6">The sequence shown here is derived from an EMBL/GenBank/DDBJ whole genome shotgun (WGS) entry which is preliminary data.</text>
</comment>
<dbReference type="PANTHER" id="PTHR22981">
    <property type="entry name" value="3-HYDROXYISOBUTYRATE DEHYDROGENASE-RELATED"/>
    <property type="match status" value="1"/>
</dbReference>
<protein>
    <submittedName>
        <fullName evidence="6">NAD(P)-dependent oxidoreductase</fullName>
    </submittedName>
</protein>
<evidence type="ECO:0000313" key="7">
    <source>
        <dbReference type="Proteomes" id="UP000609531"/>
    </source>
</evidence>
<dbReference type="GO" id="GO:0050661">
    <property type="term" value="F:NADP binding"/>
    <property type="evidence" value="ECO:0007669"/>
    <property type="project" value="InterPro"/>
</dbReference>
<evidence type="ECO:0000256" key="1">
    <source>
        <dbReference type="ARBA" id="ARBA00023002"/>
    </source>
</evidence>
<evidence type="ECO:0000259" key="4">
    <source>
        <dbReference type="Pfam" id="PF03446"/>
    </source>
</evidence>
<dbReference type="InterPro" id="IPR013328">
    <property type="entry name" value="6PGD_dom2"/>
</dbReference>
<dbReference type="RefSeq" id="WP_198884010.1">
    <property type="nucleotide sequence ID" value="NZ_JAEKJA010000023.1"/>
</dbReference>
<dbReference type="Pfam" id="PF03446">
    <property type="entry name" value="NAD_binding_2"/>
    <property type="match status" value="1"/>
</dbReference>
<reference evidence="6" key="1">
    <citation type="submission" date="2020-12" db="EMBL/GenBank/DDBJ databases">
        <title>Bacterial taxonomy.</title>
        <authorList>
            <person name="Pan X."/>
        </authorList>
    </citation>
    <scope>NUCLEOTIDE SEQUENCE</scope>
    <source>
        <strain evidence="6">B2012</strain>
    </source>
</reference>
<dbReference type="InterPro" id="IPR008927">
    <property type="entry name" value="6-PGluconate_DH-like_C_sf"/>
</dbReference>
<dbReference type="AlphaFoldDB" id="A0A934MHW1"/>
<evidence type="ECO:0000313" key="6">
    <source>
        <dbReference type="EMBL" id="MBJ3778108.1"/>
    </source>
</evidence>
<dbReference type="InterPro" id="IPR006115">
    <property type="entry name" value="6PGDH_NADP-bd"/>
</dbReference>
<accession>A0A934MHW1</accession>
<dbReference type="Pfam" id="PF14833">
    <property type="entry name" value="NAD_binding_11"/>
    <property type="match status" value="1"/>
</dbReference>
<evidence type="ECO:0000259" key="5">
    <source>
        <dbReference type="Pfam" id="PF14833"/>
    </source>
</evidence>
<evidence type="ECO:0000256" key="2">
    <source>
        <dbReference type="ARBA" id="ARBA00023027"/>
    </source>
</evidence>
<dbReference type="InterPro" id="IPR002204">
    <property type="entry name" value="3-OH-isobutyrate_DH-rel_CS"/>
</dbReference>
<dbReference type="PROSITE" id="PS00895">
    <property type="entry name" value="3_HYDROXYISOBUT_DH"/>
    <property type="match status" value="1"/>
</dbReference>
<sequence>MSDEIGFIGLGNMGVPMAKRLIGGGAKLVVYDASESARATMEEAGARWVGSSKEVADTAETVFVSLPTPPIVEAVLTGDVMSGSAVKRVVDLSTTGATTSIRIAKALAEKGIAHLDAPVSGGKGGAEKGTLAVMASGPREHFEIVEPLLKHIGKVFYIGDQSGLGQTMKLVNNLLSATAMAATSEAVVMAVKAGIDPTIACDVICAGSGRNTAAQDKFPKAIIPRTFDYGFTTGLMYKDLKLCMAEAEELGAQMLVANGVKQLWQIVHTELGPESDFTQVVQIPEKWAGVEVRSKD</sequence>
<dbReference type="EMBL" id="JAEKJA010000023">
    <property type="protein sequence ID" value="MBJ3778108.1"/>
    <property type="molecule type" value="Genomic_DNA"/>
</dbReference>
<gene>
    <name evidence="6" type="ORF">JCR33_20575</name>
</gene>
<evidence type="ECO:0000256" key="3">
    <source>
        <dbReference type="PIRSR" id="PIRSR000103-1"/>
    </source>
</evidence>
<keyword evidence="7" id="KW-1185">Reference proteome</keyword>
<dbReference type="PIRSF" id="PIRSF000103">
    <property type="entry name" value="HIBADH"/>
    <property type="match status" value="1"/>
</dbReference>
<name>A0A934MHW1_9HYPH</name>
<dbReference type="InterPro" id="IPR036291">
    <property type="entry name" value="NAD(P)-bd_dom_sf"/>
</dbReference>
<dbReference type="GO" id="GO:0016054">
    <property type="term" value="P:organic acid catabolic process"/>
    <property type="evidence" value="ECO:0007669"/>
    <property type="project" value="UniProtKB-ARBA"/>
</dbReference>
<dbReference type="Proteomes" id="UP000609531">
    <property type="component" value="Unassembled WGS sequence"/>
</dbReference>
<dbReference type="GO" id="GO:0051287">
    <property type="term" value="F:NAD binding"/>
    <property type="evidence" value="ECO:0007669"/>
    <property type="project" value="InterPro"/>
</dbReference>
<keyword evidence="2" id="KW-0520">NAD</keyword>
<dbReference type="Gene3D" id="1.10.1040.10">
    <property type="entry name" value="N-(1-d-carboxylethyl)-l-norvaline Dehydrogenase, domain 2"/>
    <property type="match status" value="1"/>
</dbReference>
<dbReference type="SUPFAM" id="SSF48179">
    <property type="entry name" value="6-phosphogluconate dehydrogenase C-terminal domain-like"/>
    <property type="match status" value="1"/>
</dbReference>
<dbReference type="PANTHER" id="PTHR22981:SF7">
    <property type="entry name" value="3-HYDROXYISOBUTYRATE DEHYDROGENASE, MITOCHONDRIAL"/>
    <property type="match status" value="1"/>
</dbReference>
<organism evidence="6 7">
    <name type="scientific">Acuticoccus mangrovi</name>
    <dbReference type="NCBI Taxonomy" id="2796142"/>
    <lineage>
        <taxon>Bacteria</taxon>
        <taxon>Pseudomonadati</taxon>
        <taxon>Pseudomonadota</taxon>
        <taxon>Alphaproteobacteria</taxon>
        <taxon>Hyphomicrobiales</taxon>
        <taxon>Amorphaceae</taxon>
        <taxon>Acuticoccus</taxon>
    </lineage>
</organism>
<feature type="domain" description="6-phosphogluconate dehydrogenase NADP-binding" evidence="4">
    <location>
        <begin position="4"/>
        <end position="159"/>
    </location>
</feature>
<dbReference type="InterPro" id="IPR015815">
    <property type="entry name" value="HIBADH-related"/>
</dbReference>